<evidence type="ECO:0000313" key="3">
    <source>
        <dbReference type="EMBL" id="CAE0412996.1"/>
    </source>
</evidence>
<evidence type="ECO:0000256" key="2">
    <source>
        <dbReference type="SAM" id="Phobius"/>
    </source>
</evidence>
<dbReference type="AlphaFoldDB" id="A0A7S3LAH7"/>
<feature type="region of interest" description="Disordered" evidence="1">
    <location>
        <begin position="1"/>
        <end position="82"/>
    </location>
</feature>
<name>A0A7S3LAH7_9STRA</name>
<dbReference type="EMBL" id="HBIM01012494">
    <property type="protein sequence ID" value="CAE0412996.1"/>
    <property type="molecule type" value="Transcribed_RNA"/>
</dbReference>
<keyword evidence="2" id="KW-0472">Membrane</keyword>
<protein>
    <submittedName>
        <fullName evidence="3">Uncharacterized protein</fullName>
    </submittedName>
</protein>
<keyword evidence="2" id="KW-1133">Transmembrane helix</keyword>
<gene>
    <name evidence="3" type="ORF">ACOF00016_LOCUS10254</name>
</gene>
<feature type="transmembrane region" description="Helical" evidence="2">
    <location>
        <begin position="147"/>
        <end position="168"/>
    </location>
</feature>
<evidence type="ECO:0000256" key="1">
    <source>
        <dbReference type="SAM" id="MobiDB-lite"/>
    </source>
</evidence>
<sequence>MSFIDDESPDTYYYNDESLDDVEGGSSSPYYFDDELEQAHAEEHATGWSSSEDENDSYGQDSFHNIEKHNNPPALNRPLHRYPIHAGEGDIGAVELPKPALVQKQPSQATSMMPPSEYAARRATERQRRIPNCCESRTQRLRCIGGTLSAAGIFTLGFMLVLLGNMWYEKYNPSEDDSSPDTPQWQIVEVVTHVPDETLAPTETEGSDAPIDDKSTNMTDMPTLTPITAPQLYILHETLGDQMQLELQLGGSSKTVYSTLESTDSFSCTKARDSLLLHLPGMATITSSAATVSSIALQLDLTEDVSIVVCDEDEIEVVYHHVFLDSADNTENVTEVSWTTVMDFNGAVDGLVEEYLDDPLLGSTITQPGVVMLLANIEEEAQFFTWYSNNVFAREPKVGDACPDNQDVTWLPAQPSLPQVTLWRVDGSSDQVFACGSNGKSVTAVGRLVVNFLGHSNSTMEESDRIVDSNSTEAETETNTTLGRKLISTRSS</sequence>
<proteinExistence type="predicted"/>
<feature type="region of interest" description="Disordered" evidence="1">
    <location>
        <begin position="196"/>
        <end position="219"/>
    </location>
</feature>
<reference evidence="3" key="1">
    <citation type="submission" date="2021-01" db="EMBL/GenBank/DDBJ databases">
        <authorList>
            <person name="Corre E."/>
            <person name="Pelletier E."/>
            <person name="Niang G."/>
            <person name="Scheremetjew M."/>
            <person name="Finn R."/>
            <person name="Kale V."/>
            <person name="Holt S."/>
            <person name="Cochrane G."/>
            <person name="Meng A."/>
            <person name="Brown T."/>
            <person name="Cohen L."/>
        </authorList>
    </citation>
    <scope>NUCLEOTIDE SEQUENCE</scope>
    <source>
        <strain evidence="3">CCMP127</strain>
    </source>
</reference>
<keyword evidence="2" id="KW-0812">Transmembrane</keyword>
<accession>A0A7S3LAH7</accession>
<feature type="region of interest" description="Disordered" evidence="1">
    <location>
        <begin position="463"/>
        <end position="492"/>
    </location>
</feature>
<organism evidence="3">
    <name type="scientific">Amphora coffeiformis</name>
    <dbReference type="NCBI Taxonomy" id="265554"/>
    <lineage>
        <taxon>Eukaryota</taxon>
        <taxon>Sar</taxon>
        <taxon>Stramenopiles</taxon>
        <taxon>Ochrophyta</taxon>
        <taxon>Bacillariophyta</taxon>
        <taxon>Bacillariophyceae</taxon>
        <taxon>Bacillariophycidae</taxon>
        <taxon>Thalassiophysales</taxon>
        <taxon>Catenulaceae</taxon>
        <taxon>Amphora</taxon>
    </lineage>
</organism>
<feature type="compositionally biased region" description="Low complexity" evidence="1">
    <location>
        <begin position="469"/>
        <end position="481"/>
    </location>
</feature>